<dbReference type="Gene3D" id="3.90.180.10">
    <property type="entry name" value="Medium-chain alcohol dehydrogenases, catalytic domain"/>
    <property type="match status" value="1"/>
</dbReference>
<protein>
    <recommendedName>
        <fullName evidence="8">Enoyl reductase (ER) domain-containing protein</fullName>
    </recommendedName>
</protein>
<feature type="domain" description="Enoyl reductase (ER)" evidence="8">
    <location>
        <begin position="37"/>
        <end position="347"/>
    </location>
</feature>
<dbReference type="Pfam" id="PF08240">
    <property type="entry name" value="ADH_N"/>
    <property type="match status" value="1"/>
</dbReference>
<dbReference type="PANTHER" id="PTHR44154:SF1">
    <property type="entry name" value="QUINONE OXIDOREDUCTASE"/>
    <property type="match status" value="1"/>
</dbReference>
<comment type="similarity">
    <text evidence="2">Belongs to the zinc-containing alcohol dehydrogenase family. Quinone oxidoreductase subfamily.</text>
</comment>
<comment type="subunit">
    <text evidence="3">Homotetramer.</text>
</comment>
<dbReference type="SUPFAM" id="SSF50129">
    <property type="entry name" value="GroES-like"/>
    <property type="match status" value="1"/>
</dbReference>
<keyword evidence="10" id="KW-1185">Reference proteome</keyword>
<keyword evidence="5" id="KW-0521">NADP</keyword>
<dbReference type="InterPro" id="IPR051603">
    <property type="entry name" value="Zinc-ADH_QOR/CCCR"/>
</dbReference>
<dbReference type="GO" id="GO:0003730">
    <property type="term" value="F:mRNA 3'-UTR binding"/>
    <property type="evidence" value="ECO:0007669"/>
    <property type="project" value="TreeGrafter"/>
</dbReference>
<sequence>MNSLNRRLNCVCLQLGFPTVKMTSLKVMKAIRVSEFGAPSVLKFCSDIPVPAPGPKQVLIRVHACGVNPVETYIRSGAYARKPSLPYTPGSDVAGVVEAVGDGVHFLKAGDRVFTTGTETGGYAEYSVASEASVHKLPDCLNYKQGAAVGIPYFTAYRALFHKAHAKAGETVLIHGASGGVGVAACQLARACGLKVLGTAGTPEGMKLVLSNGAHVAFNHREKDYMNQILDATGGHGVNVIIEMLSNVNLSKDLKLLAFGGRVMIVGCRGSVEINPRDTMAKESSIIGVAVFHATKEEKDETAASLFAGMEAGWLRPVIGSEYSLEKAGQAHDDIINNSGAAGKMILVM</sequence>
<dbReference type="CDD" id="cd08253">
    <property type="entry name" value="zeta_crystallin"/>
    <property type="match status" value="1"/>
</dbReference>
<comment type="subcellular location">
    <subcellularLocation>
        <location evidence="1">Cytoplasm</location>
    </subcellularLocation>
</comment>
<dbReference type="InterPro" id="IPR013149">
    <property type="entry name" value="ADH-like_C"/>
</dbReference>
<dbReference type="InterPro" id="IPR036291">
    <property type="entry name" value="NAD(P)-bd_dom_sf"/>
</dbReference>
<evidence type="ECO:0000256" key="7">
    <source>
        <dbReference type="ARBA" id="ARBA00022990"/>
    </source>
</evidence>
<dbReference type="InterPro" id="IPR002364">
    <property type="entry name" value="Quin_OxRdtase/zeta-crystal_CS"/>
</dbReference>
<dbReference type="FunFam" id="3.90.180.10:FF:000016">
    <property type="entry name" value="Quinone oxidoreductase"/>
    <property type="match status" value="1"/>
</dbReference>
<dbReference type="EMBL" id="JAVHJS010000001">
    <property type="protein sequence ID" value="KAK2868225.1"/>
    <property type="molecule type" value="Genomic_DNA"/>
</dbReference>
<gene>
    <name evidence="9" type="ORF">Q7C36_000096</name>
</gene>
<evidence type="ECO:0000256" key="1">
    <source>
        <dbReference type="ARBA" id="ARBA00004496"/>
    </source>
</evidence>
<dbReference type="SUPFAM" id="SSF51735">
    <property type="entry name" value="NAD(P)-binding Rossmann-fold domains"/>
    <property type="match status" value="1"/>
</dbReference>
<dbReference type="PROSITE" id="PS01162">
    <property type="entry name" value="QOR_ZETA_CRYSTAL"/>
    <property type="match status" value="1"/>
</dbReference>
<dbReference type="Pfam" id="PF00107">
    <property type="entry name" value="ADH_zinc_N"/>
    <property type="match status" value="1"/>
</dbReference>
<comment type="caution">
    <text evidence="9">The sequence shown here is derived from an EMBL/GenBank/DDBJ whole genome shotgun (WGS) entry which is preliminary data.</text>
</comment>
<dbReference type="GO" id="GO:0005829">
    <property type="term" value="C:cytosol"/>
    <property type="evidence" value="ECO:0007669"/>
    <property type="project" value="TreeGrafter"/>
</dbReference>
<organism evidence="9 10">
    <name type="scientific">Tachysurus vachellii</name>
    <name type="common">Darkbarbel catfish</name>
    <name type="synonym">Pelteobagrus vachellii</name>
    <dbReference type="NCBI Taxonomy" id="175792"/>
    <lineage>
        <taxon>Eukaryota</taxon>
        <taxon>Metazoa</taxon>
        <taxon>Chordata</taxon>
        <taxon>Craniata</taxon>
        <taxon>Vertebrata</taxon>
        <taxon>Euteleostomi</taxon>
        <taxon>Actinopterygii</taxon>
        <taxon>Neopterygii</taxon>
        <taxon>Teleostei</taxon>
        <taxon>Ostariophysi</taxon>
        <taxon>Siluriformes</taxon>
        <taxon>Bagridae</taxon>
        <taxon>Tachysurus</taxon>
    </lineage>
</organism>
<dbReference type="GO" id="GO:0008270">
    <property type="term" value="F:zinc ion binding"/>
    <property type="evidence" value="ECO:0007669"/>
    <property type="project" value="InterPro"/>
</dbReference>
<dbReference type="Proteomes" id="UP001187315">
    <property type="component" value="Unassembled WGS sequence"/>
</dbReference>
<dbReference type="SMART" id="SM00829">
    <property type="entry name" value="PKS_ER"/>
    <property type="match status" value="1"/>
</dbReference>
<dbReference type="InterPro" id="IPR020843">
    <property type="entry name" value="ER"/>
</dbReference>
<name>A0AA88P1G0_TACVA</name>
<evidence type="ECO:0000256" key="4">
    <source>
        <dbReference type="ARBA" id="ARBA00022490"/>
    </source>
</evidence>
<dbReference type="Gene3D" id="3.40.50.720">
    <property type="entry name" value="NAD(P)-binding Rossmann-like Domain"/>
    <property type="match status" value="1"/>
</dbReference>
<dbReference type="FunFam" id="3.40.50.720:FF:000244">
    <property type="entry name" value="quinone oxidoreductase"/>
    <property type="match status" value="1"/>
</dbReference>
<dbReference type="InterPro" id="IPR011032">
    <property type="entry name" value="GroES-like_sf"/>
</dbReference>
<evidence type="ECO:0000256" key="3">
    <source>
        <dbReference type="ARBA" id="ARBA00011881"/>
    </source>
</evidence>
<keyword evidence="6" id="KW-0694">RNA-binding</keyword>
<dbReference type="AlphaFoldDB" id="A0AA88P1G0"/>
<keyword evidence="4" id="KW-0963">Cytoplasm</keyword>
<evidence type="ECO:0000313" key="10">
    <source>
        <dbReference type="Proteomes" id="UP001187315"/>
    </source>
</evidence>
<evidence type="ECO:0000313" key="9">
    <source>
        <dbReference type="EMBL" id="KAK2868225.1"/>
    </source>
</evidence>
<dbReference type="GO" id="GO:0070402">
    <property type="term" value="F:NADPH binding"/>
    <property type="evidence" value="ECO:0007669"/>
    <property type="project" value="TreeGrafter"/>
</dbReference>
<dbReference type="InterPro" id="IPR013154">
    <property type="entry name" value="ADH-like_N"/>
</dbReference>
<accession>A0AA88P1G0</accession>
<dbReference type="PANTHER" id="PTHR44154">
    <property type="entry name" value="QUINONE OXIDOREDUCTASE"/>
    <property type="match status" value="1"/>
</dbReference>
<dbReference type="GO" id="GO:0003960">
    <property type="term" value="F:quinone reductase (NADPH) activity"/>
    <property type="evidence" value="ECO:0007669"/>
    <property type="project" value="TreeGrafter"/>
</dbReference>
<reference evidence="9" key="1">
    <citation type="submission" date="2023-08" db="EMBL/GenBank/DDBJ databases">
        <title>Pelteobagrus vachellii genome.</title>
        <authorList>
            <person name="Liu H."/>
        </authorList>
    </citation>
    <scope>NUCLEOTIDE SEQUENCE</scope>
    <source>
        <strain evidence="9">PRFRI_2022a</strain>
        <tissue evidence="9">Muscle</tissue>
    </source>
</reference>
<keyword evidence="7" id="KW-0007">Acetylation</keyword>
<evidence type="ECO:0000256" key="5">
    <source>
        <dbReference type="ARBA" id="ARBA00022857"/>
    </source>
</evidence>
<evidence type="ECO:0000256" key="2">
    <source>
        <dbReference type="ARBA" id="ARBA00010371"/>
    </source>
</evidence>
<evidence type="ECO:0000259" key="8">
    <source>
        <dbReference type="SMART" id="SM00829"/>
    </source>
</evidence>
<evidence type="ECO:0000256" key="6">
    <source>
        <dbReference type="ARBA" id="ARBA00022884"/>
    </source>
</evidence>
<proteinExistence type="inferred from homology"/>